<dbReference type="AlphaFoldDB" id="A0AAE0XGE2"/>
<comment type="caution">
    <text evidence="2">The sequence shown here is derived from an EMBL/GenBank/DDBJ whole genome shotgun (WGS) entry which is preliminary data.</text>
</comment>
<evidence type="ECO:0000313" key="3">
    <source>
        <dbReference type="Proteomes" id="UP001270362"/>
    </source>
</evidence>
<protein>
    <submittedName>
        <fullName evidence="2">Uncharacterized protein</fullName>
    </submittedName>
</protein>
<evidence type="ECO:0000313" key="2">
    <source>
        <dbReference type="EMBL" id="KAK3692868.1"/>
    </source>
</evidence>
<evidence type="ECO:0000256" key="1">
    <source>
        <dbReference type="SAM" id="MobiDB-lite"/>
    </source>
</evidence>
<feature type="region of interest" description="Disordered" evidence="1">
    <location>
        <begin position="48"/>
        <end position="112"/>
    </location>
</feature>
<dbReference type="EMBL" id="JAULSO010000001">
    <property type="protein sequence ID" value="KAK3692868.1"/>
    <property type="molecule type" value="Genomic_DNA"/>
</dbReference>
<name>A0AAE0XGE2_9PEZI</name>
<organism evidence="2 3">
    <name type="scientific">Podospora appendiculata</name>
    <dbReference type="NCBI Taxonomy" id="314037"/>
    <lineage>
        <taxon>Eukaryota</taxon>
        <taxon>Fungi</taxon>
        <taxon>Dikarya</taxon>
        <taxon>Ascomycota</taxon>
        <taxon>Pezizomycotina</taxon>
        <taxon>Sordariomycetes</taxon>
        <taxon>Sordariomycetidae</taxon>
        <taxon>Sordariales</taxon>
        <taxon>Podosporaceae</taxon>
        <taxon>Podospora</taxon>
    </lineage>
</organism>
<dbReference type="Proteomes" id="UP001270362">
    <property type="component" value="Unassembled WGS sequence"/>
</dbReference>
<reference evidence="2" key="2">
    <citation type="submission" date="2023-06" db="EMBL/GenBank/DDBJ databases">
        <authorList>
            <consortium name="Lawrence Berkeley National Laboratory"/>
            <person name="Haridas S."/>
            <person name="Hensen N."/>
            <person name="Bonometti L."/>
            <person name="Westerberg I."/>
            <person name="Brannstrom I.O."/>
            <person name="Guillou S."/>
            <person name="Cros-Aarteil S."/>
            <person name="Calhoun S."/>
            <person name="Kuo A."/>
            <person name="Mondo S."/>
            <person name="Pangilinan J."/>
            <person name="Riley R."/>
            <person name="Labutti K."/>
            <person name="Andreopoulos B."/>
            <person name="Lipzen A."/>
            <person name="Chen C."/>
            <person name="Yanf M."/>
            <person name="Daum C."/>
            <person name="Ng V."/>
            <person name="Clum A."/>
            <person name="Steindorff A."/>
            <person name="Ohm R."/>
            <person name="Martin F."/>
            <person name="Silar P."/>
            <person name="Natvig D."/>
            <person name="Lalanne C."/>
            <person name="Gautier V."/>
            <person name="Ament-Velasquez S.L."/>
            <person name="Kruys A."/>
            <person name="Hutchinson M.I."/>
            <person name="Powell A.J."/>
            <person name="Barry K."/>
            <person name="Miller A.N."/>
            <person name="Grigoriev I.V."/>
            <person name="Debuchy R."/>
            <person name="Gladieux P."/>
            <person name="Thoren M.H."/>
            <person name="Johannesson H."/>
        </authorList>
    </citation>
    <scope>NUCLEOTIDE SEQUENCE</scope>
    <source>
        <strain evidence="2">CBS 314.62</strain>
    </source>
</reference>
<gene>
    <name evidence="2" type="ORF">B0T22DRAFT_29438</name>
</gene>
<accession>A0AAE0XGE2</accession>
<keyword evidence="3" id="KW-1185">Reference proteome</keyword>
<feature type="compositionally biased region" description="Acidic residues" evidence="1">
    <location>
        <begin position="49"/>
        <end position="59"/>
    </location>
</feature>
<proteinExistence type="predicted"/>
<sequence length="112" mass="11989">MSRRAAPGETCLDQIGSKSHKLLFFFSSLVAGARGRILVAVFSCGRDDGDNDDGSDDTLEAAPTFSWPNRERTLGGSNGLKLPASSPTARTFPELRRRSGSGRQLTHAKPLA</sequence>
<reference evidence="2" key="1">
    <citation type="journal article" date="2023" name="Mol. Phylogenet. Evol.">
        <title>Genome-scale phylogeny and comparative genomics of the fungal order Sordariales.</title>
        <authorList>
            <person name="Hensen N."/>
            <person name="Bonometti L."/>
            <person name="Westerberg I."/>
            <person name="Brannstrom I.O."/>
            <person name="Guillou S."/>
            <person name="Cros-Aarteil S."/>
            <person name="Calhoun S."/>
            <person name="Haridas S."/>
            <person name="Kuo A."/>
            <person name="Mondo S."/>
            <person name="Pangilinan J."/>
            <person name="Riley R."/>
            <person name="LaButti K."/>
            <person name="Andreopoulos B."/>
            <person name="Lipzen A."/>
            <person name="Chen C."/>
            <person name="Yan M."/>
            <person name="Daum C."/>
            <person name="Ng V."/>
            <person name="Clum A."/>
            <person name="Steindorff A."/>
            <person name="Ohm R.A."/>
            <person name="Martin F."/>
            <person name="Silar P."/>
            <person name="Natvig D.O."/>
            <person name="Lalanne C."/>
            <person name="Gautier V."/>
            <person name="Ament-Velasquez S.L."/>
            <person name="Kruys A."/>
            <person name="Hutchinson M.I."/>
            <person name="Powell A.J."/>
            <person name="Barry K."/>
            <person name="Miller A.N."/>
            <person name="Grigoriev I.V."/>
            <person name="Debuchy R."/>
            <person name="Gladieux P."/>
            <person name="Hiltunen Thoren M."/>
            <person name="Johannesson H."/>
        </authorList>
    </citation>
    <scope>NUCLEOTIDE SEQUENCE</scope>
    <source>
        <strain evidence="2">CBS 314.62</strain>
    </source>
</reference>